<dbReference type="InterPro" id="IPR008042">
    <property type="entry name" value="Retrotrans_Pao"/>
</dbReference>
<dbReference type="SUPFAM" id="SSF56672">
    <property type="entry name" value="DNA/RNA polymerases"/>
    <property type="match status" value="1"/>
</dbReference>
<evidence type="ECO:0000313" key="4">
    <source>
        <dbReference type="Proteomes" id="UP001652700"/>
    </source>
</evidence>
<dbReference type="InterPro" id="IPR043502">
    <property type="entry name" value="DNA/RNA_pol_sf"/>
</dbReference>
<evidence type="ECO:0008006" key="5">
    <source>
        <dbReference type="Google" id="ProtNLM"/>
    </source>
</evidence>
<evidence type="ECO:0000256" key="1">
    <source>
        <dbReference type="SAM" id="Coils"/>
    </source>
</evidence>
<dbReference type="Proteomes" id="UP001652700">
    <property type="component" value="Unplaced"/>
</dbReference>
<feature type="compositionally biased region" description="Low complexity" evidence="2">
    <location>
        <begin position="43"/>
        <end position="60"/>
    </location>
</feature>
<organism evidence="3 4">
    <name type="scientific">Diabrotica virgifera virgifera</name>
    <name type="common">western corn rootworm</name>
    <dbReference type="NCBI Taxonomy" id="50390"/>
    <lineage>
        <taxon>Eukaryota</taxon>
        <taxon>Metazoa</taxon>
        <taxon>Ecdysozoa</taxon>
        <taxon>Arthropoda</taxon>
        <taxon>Hexapoda</taxon>
        <taxon>Insecta</taxon>
        <taxon>Pterygota</taxon>
        <taxon>Neoptera</taxon>
        <taxon>Endopterygota</taxon>
        <taxon>Coleoptera</taxon>
        <taxon>Polyphaga</taxon>
        <taxon>Cucujiformia</taxon>
        <taxon>Chrysomeloidea</taxon>
        <taxon>Chrysomelidae</taxon>
        <taxon>Galerucinae</taxon>
        <taxon>Diabroticina</taxon>
        <taxon>Diabroticites</taxon>
        <taxon>Diabrotica</taxon>
    </lineage>
</organism>
<proteinExistence type="predicted"/>
<evidence type="ECO:0000256" key="2">
    <source>
        <dbReference type="SAM" id="MobiDB-lite"/>
    </source>
</evidence>
<evidence type="ECO:0000313" key="3">
    <source>
        <dbReference type="EnsemblMetazoa" id="XP_050516734.1"/>
    </source>
</evidence>
<keyword evidence="1" id="KW-0175">Coiled coil</keyword>
<dbReference type="GeneID" id="126891598"/>
<feature type="region of interest" description="Disordered" evidence="2">
    <location>
        <begin position="541"/>
        <end position="565"/>
    </location>
</feature>
<keyword evidence="4" id="KW-1185">Reference proteome</keyword>
<feature type="compositionally biased region" description="Basic and acidic residues" evidence="2">
    <location>
        <begin position="1"/>
        <end position="10"/>
    </location>
</feature>
<reference evidence="3" key="1">
    <citation type="submission" date="2025-05" db="UniProtKB">
        <authorList>
            <consortium name="EnsemblMetazoa"/>
        </authorList>
    </citation>
    <scope>IDENTIFICATION</scope>
</reference>
<feature type="region of interest" description="Disordered" evidence="2">
    <location>
        <begin position="1"/>
        <end position="60"/>
    </location>
</feature>
<dbReference type="InterPro" id="IPR005312">
    <property type="entry name" value="DUF1759"/>
</dbReference>
<name>A0ABM5L2R2_DIAVI</name>
<sequence length="1291" mass="147485">MSASEGESKRISRPPPRMTYTEFGNPIDAPTPVRVRQPKVNSSRRSSLSRASSVYSTSSNQSVIALEKEYASRGKHSETKKKIAELQIKIIEEEEKVEQCSEDFSTLKEISPEDLSVDDAEKLVNVQKNLQESKKTLRHLQLKLQGFQSLSLVQEEELKDLEELKKKKAEAIRQSIAEDQYLESDDDGEVVETNPSNEVNIQTEVEEIPQVKCLPESKNVPVDPIVLMVQAISQVSATQSHSRKEEKLPKFNGCSEDWPLFKAEFDRSTKEYKVDNSINIRRLREALKGDALETVSFLLPNIDNVESIMKTLEDRFGQPKFVIEGLLTKARAAPSPSVTKPEATIKFGVAVQALVASITSYKSSQYLYSIEILSTLVKKMSIEMETEWYTWLRQDTSREENLKYFSQWISIKQSVAYLVSTPTTASENTNDKDRKKKQTNLGTVSTNPKPDRKEYCVYCKIENHHVSDCRKFSALPIKEKDEFVKKNRMCFRCLKKNHTVKNCKLRMTCKVEGCRGRHHTSLHDNSRFDEVQENGEAILQDQSKSQPPSAPPATHMHYHQGSAVTDTDDEVEETLLWYAPVQLKGTNGTTISVIAMFDTGAQKALILEENVKKLSIDGRWRDLSIGWFNGQDNTDPSMTTRIEISGDFPNAKTYILKCHTVPVMNLPSQTYSASELKKKYPYLRRAPFPSLKNATPSLIIGNDNISLFLSRDYIEQSPDLPIAVKTKLVWTLAGNGELVTVEKQGNFSIFTCKKTNNEDLSEVMSDFIAAEDCTTFKSATPMSKEDVETLKILEETTIKKQGCWETSLLWKNDVLPLLSSEEMVRNRLLTMESKADKDPAFAKLYTTNFEEYISAGFLQKVKVYPNEKEDKRWYLPHFFAFHPSKKPSLVFDAAAKSKGKSFNDFVYTGPDLLQQLAAVFMRFRRHRFAISGDIKQMFHQVAPRKEDRPAQTLLYRGMDGNREPDSYEMSVLFFGWTYSPTSAIYAKDLNAKEHINQYPVVVNSIIKDTYIYDFLSGAKTEKQAIQMQKKVRMIHENGGFTIVKWRSNSVKVTNAIPSELRAEGTIQISLKSDLGIEKTLGIFWDQVKDCFIFELDTKRIPKYILKGHRNQTKCQLASFIMSIFDSLGFLTPLKVKGIIGQLCWKFKVDWDDQVPYVIDIRFKDWLEELRVSPEFEVLRFYDVDLSMELQLHIFCDASEEAFAPVAYVRGHARGSLRVSIIAGKGKVAWPRISTLPTADNSQLEKRAIINFIHEREPLYKMPVPDVKKIENLNNYLNFIHFIIFHSFGCYL</sequence>
<accession>A0ABM5L2R2</accession>
<protein>
    <recommendedName>
        <fullName evidence="5">Peptidase aspartic putative domain-containing protein</fullName>
    </recommendedName>
</protein>
<feature type="coiled-coil region" evidence="1">
    <location>
        <begin position="76"/>
        <end position="178"/>
    </location>
</feature>
<dbReference type="Pfam" id="PF05380">
    <property type="entry name" value="Peptidase_A17"/>
    <property type="match status" value="1"/>
</dbReference>
<dbReference type="Pfam" id="PF03564">
    <property type="entry name" value="DUF1759"/>
    <property type="match status" value="1"/>
</dbReference>
<dbReference type="RefSeq" id="XP_050516734.1">
    <property type="nucleotide sequence ID" value="XM_050660777.1"/>
</dbReference>
<dbReference type="EnsemblMetazoa" id="XM_050660777.1">
    <property type="protein sequence ID" value="XP_050516734.1"/>
    <property type="gene ID" value="LOC126891598"/>
</dbReference>
<dbReference type="PANTHER" id="PTHR47331:SF5">
    <property type="entry name" value="RIBONUCLEASE H"/>
    <property type="match status" value="1"/>
</dbReference>
<feature type="region of interest" description="Disordered" evidence="2">
    <location>
        <begin position="423"/>
        <end position="446"/>
    </location>
</feature>
<dbReference type="PANTHER" id="PTHR47331">
    <property type="entry name" value="PHD-TYPE DOMAIN-CONTAINING PROTEIN"/>
    <property type="match status" value="1"/>
</dbReference>